<dbReference type="OMA" id="RIANQHQ"/>
<reference evidence="2 3" key="2">
    <citation type="submission" date="2018-11" db="EMBL/GenBank/DDBJ databases">
        <authorList>
            <consortium name="Pathogen Informatics"/>
        </authorList>
    </citation>
    <scope>NUCLEOTIDE SEQUENCE [LARGE SCALE GENOMIC DNA]</scope>
</reference>
<dbReference type="OrthoDB" id="5859844at2759"/>
<name>A0A0N5CL78_THECL</name>
<protein>
    <submittedName>
        <fullName evidence="4">SPAR_C domain-containing protein</fullName>
    </submittedName>
</protein>
<evidence type="ECO:0000313" key="3">
    <source>
        <dbReference type="Proteomes" id="UP000276776"/>
    </source>
</evidence>
<evidence type="ECO:0000313" key="4">
    <source>
        <dbReference type="WBParaSite" id="TCLT_0000085701-mRNA-1"/>
    </source>
</evidence>
<dbReference type="EMBL" id="UYYF01000079">
    <property type="protein sequence ID" value="VDM96002.1"/>
    <property type="molecule type" value="Genomic_DNA"/>
</dbReference>
<accession>A0A0N5CL78</accession>
<feature type="region of interest" description="Disordered" evidence="1">
    <location>
        <begin position="138"/>
        <end position="180"/>
    </location>
</feature>
<feature type="region of interest" description="Disordered" evidence="1">
    <location>
        <begin position="1"/>
        <end position="43"/>
    </location>
</feature>
<proteinExistence type="predicted"/>
<gene>
    <name evidence="2" type="ORF">TCLT_LOCUS858</name>
</gene>
<feature type="compositionally biased region" description="Polar residues" evidence="1">
    <location>
        <begin position="138"/>
        <end position="152"/>
    </location>
</feature>
<feature type="compositionally biased region" description="Low complexity" evidence="1">
    <location>
        <begin position="153"/>
        <end position="171"/>
    </location>
</feature>
<feature type="compositionally biased region" description="Polar residues" evidence="1">
    <location>
        <begin position="14"/>
        <end position="43"/>
    </location>
</feature>
<evidence type="ECO:0000256" key="1">
    <source>
        <dbReference type="SAM" id="MobiDB-lite"/>
    </source>
</evidence>
<evidence type="ECO:0000313" key="2">
    <source>
        <dbReference type="EMBL" id="VDM96002.1"/>
    </source>
</evidence>
<dbReference type="STRING" id="103827.A0A0N5CL78"/>
<dbReference type="Proteomes" id="UP000276776">
    <property type="component" value="Unassembled WGS sequence"/>
</dbReference>
<feature type="compositionally biased region" description="Pro residues" evidence="1">
    <location>
        <begin position="1"/>
        <end position="13"/>
    </location>
</feature>
<dbReference type="AlphaFoldDB" id="A0A0N5CL78"/>
<reference evidence="4" key="1">
    <citation type="submission" date="2017-02" db="UniProtKB">
        <authorList>
            <consortium name="WormBaseParasite"/>
        </authorList>
    </citation>
    <scope>IDENTIFICATION</scope>
</reference>
<keyword evidence="3" id="KW-1185">Reference proteome</keyword>
<sequence length="304" mass="34129">MATPPVPPPPPPLQSTSPFLSSGWRSPTNSNRQARSTVSTTLKSSAPWLDAKTLQHAAAGLRKTEHNRPLQCNFENLSDGRVDGSDQQLFRHHRQNDSFHAPVETNQARTSFYASPLSSYKSLPVSNGHQYTDTLTKSKYTERPSFSPQNIMSTSYSSSSKQYSSTQNESSNNYVIPKDSPYIKDPKSYIRAYATQTPTYTVMDSNSNVHQNILSNRFNVDKRMSDINANKAHTFVKDLRDQSLTQTQRVANQFQQSLLRDVPPPQSMESLYEQKKNLGSDQIDALIRDMEWKMKTGVGAAGEC</sequence>
<organism evidence="4">
    <name type="scientific">Thelazia callipaeda</name>
    <name type="common">Oriental eyeworm</name>
    <name type="synonym">Parasitic nematode</name>
    <dbReference type="NCBI Taxonomy" id="103827"/>
    <lineage>
        <taxon>Eukaryota</taxon>
        <taxon>Metazoa</taxon>
        <taxon>Ecdysozoa</taxon>
        <taxon>Nematoda</taxon>
        <taxon>Chromadorea</taxon>
        <taxon>Rhabditida</taxon>
        <taxon>Spirurina</taxon>
        <taxon>Spiruromorpha</taxon>
        <taxon>Thelazioidea</taxon>
        <taxon>Thelaziidae</taxon>
        <taxon>Thelazia</taxon>
    </lineage>
</organism>
<dbReference type="WBParaSite" id="TCLT_0000085701-mRNA-1">
    <property type="protein sequence ID" value="TCLT_0000085701-mRNA-1"/>
    <property type="gene ID" value="TCLT_0000085701"/>
</dbReference>